<dbReference type="STRING" id="1314782.A0A165VHI5"/>
<dbReference type="GO" id="GO:0006457">
    <property type="term" value="P:protein folding"/>
    <property type="evidence" value="ECO:0007669"/>
    <property type="project" value="InterPro"/>
</dbReference>
<proteinExistence type="predicted"/>
<dbReference type="GO" id="GO:0005829">
    <property type="term" value="C:cytosol"/>
    <property type="evidence" value="ECO:0007669"/>
    <property type="project" value="TreeGrafter"/>
</dbReference>
<dbReference type="Gene3D" id="1.10.287.110">
    <property type="entry name" value="DnaJ domain"/>
    <property type="match status" value="1"/>
</dbReference>
<gene>
    <name evidence="4" type="ORF">NEOLEDRAFT_1238466</name>
</gene>
<dbReference type="FunFam" id="2.60.260.20:FF:000015">
    <property type="entry name" value="Heat shock protein 40"/>
    <property type="match status" value="1"/>
</dbReference>
<dbReference type="GO" id="GO:0051082">
    <property type="term" value="F:unfolded protein binding"/>
    <property type="evidence" value="ECO:0007669"/>
    <property type="project" value="InterPro"/>
</dbReference>
<dbReference type="PROSITE" id="PS50076">
    <property type="entry name" value="DNAJ_2"/>
    <property type="match status" value="1"/>
</dbReference>
<dbReference type="Pfam" id="PF00226">
    <property type="entry name" value="DnaJ"/>
    <property type="match status" value="1"/>
</dbReference>
<dbReference type="AlphaFoldDB" id="A0A165VHI5"/>
<keyword evidence="1" id="KW-0143">Chaperone</keyword>
<feature type="region of interest" description="Disordered" evidence="2">
    <location>
        <begin position="173"/>
        <end position="205"/>
    </location>
</feature>
<dbReference type="Gene3D" id="2.60.260.20">
    <property type="entry name" value="Urease metallochaperone UreE, N-terminal domain"/>
    <property type="match status" value="2"/>
</dbReference>
<dbReference type="PROSITE" id="PS00636">
    <property type="entry name" value="DNAJ_1"/>
    <property type="match status" value="1"/>
</dbReference>
<dbReference type="GO" id="GO:0051087">
    <property type="term" value="F:protein-folding chaperone binding"/>
    <property type="evidence" value="ECO:0007669"/>
    <property type="project" value="TreeGrafter"/>
</dbReference>
<evidence type="ECO:0000256" key="1">
    <source>
        <dbReference type="ARBA" id="ARBA00023186"/>
    </source>
</evidence>
<sequence length="376" mass="39520">MGADYYKLLGLSKDASDDDIKRAYKKMALKWHPDRNAGSEDASKKFQQISEAFEVLSDKNKRAVYDQFGEEGLKGGGPQPSGGAGAGGFPGGFSGFPGGGGTTFTFTSGPGGFGGGRGGFSPTDPNKIFEQFFGGLGGGGFGGVRSMNGMFGGAGDEDDDMSGFGGFSGMPGGMGGFGRRTSARPSPSSRPASSGPTQSSEITRPLKISLEDLYNGASKHVKVGRRLLSGGTEDKVLEIQVMPGWKSGTKVRFARAGNEQPDGEAQDLVFVVEEKPHDRFTRNNDDLETTVKIPLVDALTGTGGTKTVEALDGRKIQVPVPGTIVKPNSVTKVPNEGMPIRKQGGKKKGDLLVKWDVVFPDRLTTAQKEGVRKVLG</sequence>
<dbReference type="InterPro" id="IPR036869">
    <property type="entry name" value="J_dom_sf"/>
</dbReference>
<evidence type="ECO:0000313" key="5">
    <source>
        <dbReference type="Proteomes" id="UP000076761"/>
    </source>
</evidence>
<dbReference type="PRINTS" id="PR00625">
    <property type="entry name" value="JDOMAIN"/>
</dbReference>
<dbReference type="Pfam" id="PF01556">
    <property type="entry name" value="DnaJ_C"/>
    <property type="match status" value="1"/>
</dbReference>
<dbReference type="InterPro" id="IPR051339">
    <property type="entry name" value="DnaJ_subfamily_B"/>
</dbReference>
<feature type="domain" description="J" evidence="3">
    <location>
        <begin position="4"/>
        <end position="69"/>
    </location>
</feature>
<accession>A0A165VHI5</accession>
<keyword evidence="5" id="KW-1185">Reference proteome</keyword>
<dbReference type="InParanoid" id="A0A165VHI5"/>
<protein>
    <submittedName>
        <fullName evidence="4">DnaJ-domain-containing protein</fullName>
    </submittedName>
</protein>
<dbReference type="GO" id="GO:0006413">
    <property type="term" value="P:translational initiation"/>
    <property type="evidence" value="ECO:0007669"/>
    <property type="project" value="TreeGrafter"/>
</dbReference>
<evidence type="ECO:0000313" key="4">
    <source>
        <dbReference type="EMBL" id="KZT29682.1"/>
    </source>
</evidence>
<evidence type="ECO:0000256" key="2">
    <source>
        <dbReference type="SAM" id="MobiDB-lite"/>
    </source>
</evidence>
<dbReference type="OrthoDB" id="10250354at2759"/>
<evidence type="ECO:0000259" key="3">
    <source>
        <dbReference type="PROSITE" id="PS50076"/>
    </source>
</evidence>
<name>A0A165VHI5_9AGAM</name>
<dbReference type="SMART" id="SM00271">
    <property type="entry name" value="DnaJ"/>
    <property type="match status" value="1"/>
</dbReference>
<dbReference type="CDD" id="cd10747">
    <property type="entry name" value="DnaJ_C"/>
    <property type="match status" value="1"/>
</dbReference>
<feature type="compositionally biased region" description="Low complexity" evidence="2">
    <location>
        <begin position="179"/>
        <end position="197"/>
    </location>
</feature>
<dbReference type="EMBL" id="KV425553">
    <property type="protein sequence ID" value="KZT29682.1"/>
    <property type="molecule type" value="Genomic_DNA"/>
</dbReference>
<dbReference type="Proteomes" id="UP000076761">
    <property type="component" value="Unassembled WGS sequence"/>
</dbReference>
<dbReference type="InterPro" id="IPR001623">
    <property type="entry name" value="DnaJ_domain"/>
</dbReference>
<dbReference type="InterPro" id="IPR002939">
    <property type="entry name" value="DnaJ_C"/>
</dbReference>
<dbReference type="InterPro" id="IPR018253">
    <property type="entry name" value="DnaJ_domain_CS"/>
</dbReference>
<dbReference type="FunFam" id="2.60.260.20:FF:000013">
    <property type="entry name" value="DnaJ subfamily B member 11"/>
    <property type="match status" value="1"/>
</dbReference>
<organism evidence="4 5">
    <name type="scientific">Neolentinus lepideus HHB14362 ss-1</name>
    <dbReference type="NCBI Taxonomy" id="1314782"/>
    <lineage>
        <taxon>Eukaryota</taxon>
        <taxon>Fungi</taxon>
        <taxon>Dikarya</taxon>
        <taxon>Basidiomycota</taxon>
        <taxon>Agaricomycotina</taxon>
        <taxon>Agaricomycetes</taxon>
        <taxon>Gloeophyllales</taxon>
        <taxon>Gloeophyllaceae</taxon>
        <taxon>Neolentinus</taxon>
    </lineage>
</organism>
<dbReference type="CDD" id="cd06257">
    <property type="entry name" value="DnaJ"/>
    <property type="match status" value="1"/>
</dbReference>
<dbReference type="SUPFAM" id="SSF49493">
    <property type="entry name" value="HSP40/DnaJ peptide-binding domain"/>
    <property type="match status" value="2"/>
</dbReference>
<dbReference type="FunCoup" id="A0A165VHI5">
    <property type="interactions" value="307"/>
</dbReference>
<dbReference type="SUPFAM" id="SSF46565">
    <property type="entry name" value="Chaperone J-domain"/>
    <property type="match status" value="1"/>
</dbReference>
<dbReference type="PANTHER" id="PTHR24078:SF553">
    <property type="entry name" value="DNAJ HOMOLOG SUBFAMILY B MEMBER 5"/>
    <property type="match status" value="1"/>
</dbReference>
<dbReference type="InterPro" id="IPR008971">
    <property type="entry name" value="HSP40/DnaJ_pept-bd"/>
</dbReference>
<dbReference type="PANTHER" id="PTHR24078">
    <property type="entry name" value="DNAJ HOMOLOG SUBFAMILY C MEMBER"/>
    <property type="match status" value="1"/>
</dbReference>
<reference evidence="4 5" key="1">
    <citation type="journal article" date="2016" name="Mol. Biol. Evol.">
        <title>Comparative Genomics of Early-Diverging Mushroom-Forming Fungi Provides Insights into the Origins of Lignocellulose Decay Capabilities.</title>
        <authorList>
            <person name="Nagy L.G."/>
            <person name="Riley R."/>
            <person name="Tritt A."/>
            <person name="Adam C."/>
            <person name="Daum C."/>
            <person name="Floudas D."/>
            <person name="Sun H."/>
            <person name="Yadav J.S."/>
            <person name="Pangilinan J."/>
            <person name="Larsson K.H."/>
            <person name="Matsuura K."/>
            <person name="Barry K."/>
            <person name="Labutti K."/>
            <person name="Kuo R."/>
            <person name="Ohm R.A."/>
            <person name="Bhattacharya S.S."/>
            <person name="Shirouzu T."/>
            <person name="Yoshinaga Y."/>
            <person name="Martin F.M."/>
            <person name="Grigoriev I.V."/>
            <person name="Hibbett D.S."/>
        </authorList>
    </citation>
    <scope>NUCLEOTIDE SEQUENCE [LARGE SCALE GENOMIC DNA]</scope>
    <source>
        <strain evidence="4 5">HHB14362 ss-1</strain>
    </source>
</reference>